<proteinExistence type="predicted"/>
<dbReference type="EMBL" id="OZ019898">
    <property type="protein sequence ID" value="CAK9228285.1"/>
    <property type="molecule type" value="Genomic_DNA"/>
</dbReference>
<evidence type="ECO:0000313" key="3">
    <source>
        <dbReference type="Proteomes" id="UP001497512"/>
    </source>
</evidence>
<accession>A0ABP0UQV3</accession>
<organism evidence="2 3">
    <name type="scientific">Sphagnum troendelagicum</name>
    <dbReference type="NCBI Taxonomy" id="128251"/>
    <lineage>
        <taxon>Eukaryota</taxon>
        <taxon>Viridiplantae</taxon>
        <taxon>Streptophyta</taxon>
        <taxon>Embryophyta</taxon>
        <taxon>Bryophyta</taxon>
        <taxon>Sphagnophytina</taxon>
        <taxon>Sphagnopsida</taxon>
        <taxon>Sphagnales</taxon>
        <taxon>Sphagnaceae</taxon>
        <taxon>Sphagnum</taxon>
    </lineage>
</organism>
<reference evidence="2" key="1">
    <citation type="submission" date="2024-02" db="EMBL/GenBank/DDBJ databases">
        <authorList>
            <consortium name="ELIXIR-Norway"/>
            <consortium name="Elixir Norway"/>
        </authorList>
    </citation>
    <scope>NUCLEOTIDE SEQUENCE</scope>
</reference>
<evidence type="ECO:0000256" key="1">
    <source>
        <dbReference type="SAM" id="Phobius"/>
    </source>
</evidence>
<protein>
    <recommendedName>
        <fullName evidence="4">NADH-ubiquinone reductase complex 1 MLRQ subunit</fullName>
    </recommendedName>
</protein>
<evidence type="ECO:0008006" key="4">
    <source>
        <dbReference type="Google" id="ProtNLM"/>
    </source>
</evidence>
<keyword evidence="1" id="KW-0812">Transmembrane</keyword>
<keyword evidence="1" id="KW-0472">Membrane</keyword>
<dbReference type="PANTHER" id="PTHR33417">
    <property type="entry name" value="G-BOX BINDING PROTEIN"/>
    <property type="match status" value="1"/>
</dbReference>
<gene>
    <name evidence="2" type="ORF">CSSPTR1EN2_LOCUS18925</name>
</gene>
<feature type="transmembrane region" description="Helical" evidence="1">
    <location>
        <begin position="20"/>
        <end position="40"/>
    </location>
</feature>
<keyword evidence="1" id="KW-1133">Transmembrane helix</keyword>
<keyword evidence="3" id="KW-1185">Reference proteome</keyword>
<dbReference type="Pfam" id="PF06522">
    <property type="entry name" value="B12D"/>
    <property type="match status" value="1"/>
</dbReference>
<name>A0ABP0UQV3_9BRYO</name>
<sequence>MASKASRWSPQWFRPEILPLFLTVGTGLGISGFAVVRNFAINPDVRLNKEDRKAGILENYEEGQSYQEHSFRTLLRDRRPEIMPSFNDFVSKPK</sequence>
<dbReference type="Proteomes" id="UP001497512">
    <property type="component" value="Chromosome 6"/>
</dbReference>
<dbReference type="InterPro" id="IPR010530">
    <property type="entry name" value="B12D"/>
</dbReference>
<evidence type="ECO:0000313" key="2">
    <source>
        <dbReference type="EMBL" id="CAK9228285.1"/>
    </source>
</evidence>